<evidence type="ECO:0000256" key="1">
    <source>
        <dbReference type="SAM" id="Phobius"/>
    </source>
</evidence>
<keyword evidence="1" id="KW-1133">Transmembrane helix</keyword>
<name>A0A250WVX0_9CHLO</name>
<gene>
    <name evidence="3" type="ORF">CEUSTIGMA_g2423.t1</name>
</gene>
<feature type="chain" id="PRO_5013123549" description="EGF-like domain-containing protein" evidence="2">
    <location>
        <begin position="20"/>
        <end position="282"/>
    </location>
</feature>
<sequence>MIWLLYLIGAMWLTSQVQSQKRMGFIHLGHEVIINEPLIAGSQHLWVLSASEVRQNDLCTSHGGYLVLEWWARTQQPSSSVGRVGLMVYLDATSKEVHSGGIDGPMEHGGLTFDLSGKGSVVQRTIQKGDLLLNKSRVVIFISNASLNQSSSDPVGYSMLASCLSASMVKCPRGGSGFRPCMGMGNHYNGSCVVSIVDPALSKCACNPKLDKQDCVPMTDPGAAALDTEDNDSPGVTATLTIGTVEVAPHHINVAFAALCFIGGFLVMVCFRGKEVAVGLNG</sequence>
<evidence type="ECO:0000313" key="4">
    <source>
        <dbReference type="Proteomes" id="UP000232323"/>
    </source>
</evidence>
<dbReference type="AlphaFoldDB" id="A0A250WVX0"/>
<organism evidence="3 4">
    <name type="scientific">Chlamydomonas eustigma</name>
    <dbReference type="NCBI Taxonomy" id="1157962"/>
    <lineage>
        <taxon>Eukaryota</taxon>
        <taxon>Viridiplantae</taxon>
        <taxon>Chlorophyta</taxon>
        <taxon>core chlorophytes</taxon>
        <taxon>Chlorophyceae</taxon>
        <taxon>CS clade</taxon>
        <taxon>Chlamydomonadales</taxon>
        <taxon>Chlamydomonadaceae</taxon>
        <taxon>Chlamydomonas</taxon>
    </lineage>
</organism>
<evidence type="ECO:0000313" key="3">
    <source>
        <dbReference type="EMBL" id="GAX74977.1"/>
    </source>
</evidence>
<protein>
    <recommendedName>
        <fullName evidence="5">EGF-like domain-containing protein</fullName>
    </recommendedName>
</protein>
<evidence type="ECO:0000256" key="2">
    <source>
        <dbReference type="SAM" id="SignalP"/>
    </source>
</evidence>
<accession>A0A250WVX0</accession>
<dbReference type="EMBL" id="BEGY01000010">
    <property type="protein sequence ID" value="GAX74977.1"/>
    <property type="molecule type" value="Genomic_DNA"/>
</dbReference>
<dbReference type="Proteomes" id="UP000232323">
    <property type="component" value="Unassembled WGS sequence"/>
</dbReference>
<keyword evidence="1" id="KW-0812">Transmembrane</keyword>
<reference evidence="3 4" key="1">
    <citation type="submission" date="2017-08" db="EMBL/GenBank/DDBJ databases">
        <title>Acidophilic green algal genome provides insights into adaptation to an acidic environment.</title>
        <authorList>
            <person name="Hirooka S."/>
            <person name="Hirose Y."/>
            <person name="Kanesaki Y."/>
            <person name="Higuchi S."/>
            <person name="Fujiwara T."/>
            <person name="Onuma R."/>
            <person name="Era A."/>
            <person name="Ohbayashi R."/>
            <person name="Uzuka A."/>
            <person name="Nozaki H."/>
            <person name="Yoshikawa H."/>
            <person name="Miyagishima S.Y."/>
        </authorList>
    </citation>
    <scope>NUCLEOTIDE SEQUENCE [LARGE SCALE GENOMIC DNA]</scope>
    <source>
        <strain evidence="3 4">NIES-2499</strain>
    </source>
</reference>
<keyword evidence="1" id="KW-0472">Membrane</keyword>
<feature type="transmembrane region" description="Helical" evidence="1">
    <location>
        <begin position="252"/>
        <end position="271"/>
    </location>
</feature>
<feature type="signal peptide" evidence="2">
    <location>
        <begin position="1"/>
        <end position="19"/>
    </location>
</feature>
<keyword evidence="2" id="KW-0732">Signal</keyword>
<comment type="caution">
    <text evidence="3">The sequence shown here is derived from an EMBL/GenBank/DDBJ whole genome shotgun (WGS) entry which is preliminary data.</text>
</comment>
<proteinExistence type="predicted"/>
<keyword evidence="4" id="KW-1185">Reference proteome</keyword>
<evidence type="ECO:0008006" key="5">
    <source>
        <dbReference type="Google" id="ProtNLM"/>
    </source>
</evidence>